<dbReference type="EMBL" id="CYZX01000019">
    <property type="protein sequence ID" value="CUO90662.1"/>
    <property type="molecule type" value="Genomic_DNA"/>
</dbReference>
<dbReference type="OrthoDB" id="9774177at2"/>
<keyword evidence="3" id="KW-0378">Hydrolase</keyword>
<evidence type="ECO:0000256" key="3">
    <source>
        <dbReference type="ARBA" id="ARBA00022801"/>
    </source>
</evidence>
<dbReference type="PANTHER" id="PTHR31609:SF1">
    <property type="entry name" value="CARBOHYDRATE DEACETYLASE"/>
    <property type="match status" value="1"/>
</dbReference>
<dbReference type="AlphaFoldDB" id="A0A174ITA9"/>
<evidence type="ECO:0000313" key="7">
    <source>
        <dbReference type="Proteomes" id="UP000095594"/>
    </source>
</evidence>
<proteinExistence type="predicted"/>
<dbReference type="CDD" id="cd10803">
    <property type="entry name" value="YdjC_EF3048_like"/>
    <property type="match status" value="1"/>
</dbReference>
<dbReference type="GO" id="GO:0000272">
    <property type="term" value="P:polysaccharide catabolic process"/>
    <property type="evidence" value="ECO:0007669"/>
    <property type="project" value="InterPro"/>
</dbReference>
<organism evidence="6 7">
    <name type="scientific">Clostridium disporicum</name>
    <dbReference type="NCBI Taxonomy" id="84024"/>
    <lineage>
        <taxon>Bacteria</taxon>
        <taxon>Bacillati</taxon>
        <taxon>Bacillota</taxon>
        <taxon>Clostridia</taxon>
        <taxon>Eubacteriales</taxon>
        <taxon>Clostridiaceae</taxon>
        <taxon>Clostridium</taxon>
    </lineage>
</organism>
<reference evidence="6 7" key="1">
    <citation type="submission" date="2015-09" db="EMBL/GenBank/DDBJ databases">
        <authorList>
            <consortium name="Pathogen Informatics"/>
        </authorList>
    </citation>
    <scope>NUCLEOTIDE SEQUENCE [LARGE SCALE GENOMIC DNA]</scope>
    <source>
        <strain evidence="6 7">2789STDY5834856</strain>
    </source>
</reference>
<dbReference type="Pfam" id="PF04794">
    <property type="entry name" value="YdjC"/>
    <property type="match status" value="1"/>
</dbReference>
<keyword evidence="4" id="KW-0460">Magnesium</keyword>
<accession>A0A174ITA9</accession>
<gene>
    <name evidence="6" type="ORF">ERS852471_02574</name>
</gene>
<dbReference type="InterPro" id="IPR011330">
    <property type="entry name" value="Glyco_hydro/deAcase_b/a-brl"/>
</dbReference>
<keyword evidence="5" id="KW-0119">Carbohydrate metabolism</keyword>
<dbReference type="GO" id="GO:0019213">
    <property type="term" value="F:deacetylase activity"/>
    <property type="evidence" value="ECO:0007669"/>
    <property type="project" value="TreeGrafter"/>
</dbReference>
<dbReference type="GO" id="GO:0046872">
    <property type="term" value="F:metal ion binding"/>
    <property type="evidence" value="ECO:0007669"/>
    <property type="project" value="UniProtKB-KW"/>
</dbReference>
<dbReference type="InterPro" id="IPR006879">
    <property type="entry name" value="YdjC-like"/>
</dbReference>
<dbReference type="GO" id="GO:0016811">
    <property type="term" value="F:hydrolase activity, acting on carbon-nitrogen (but not peptide) bonds, in linear amides"/>
    <property type="evidence" value="ECO:0007669"/>
    <property type="project" value="InterPro"/>
</dbReference>
<keyword evidence="2" id="KW-0479">Metal-binding</keyword>
<dbReference type="NCBIfam" id="NF002559">
    <property type="entry name" value="PRK02134.1"/>
    <property type="match status" value="1"/>
</dbReference>
<dbReference type="RefSeq" id="WP_055267162.1">
    <property type="nucleotide sequence ID" value="NZ_CABIXQ010000019.1"/>
</dbReference>
<evidence type="ECO:0000256" key="5">
    <source>
        <dbReference type="ARBA" id="ARBA00023277"/>
    </source>
</evidence>
<evidence type="ECO:0000256" key="2">
    <source>
        <dbReference type="ARBA" id="ARBA00022723"/>
    </source>
</evidence>
<dbReference type="PANTHER" id="PTHR31609">
    <property type="entry name" value="YDJC DEACETYLASE FAMILY MEMBER"/>
    <property type="match status" value="1"/>
</dbReference>
<dbReference type="Proteomes" id="UP000095594">
    <property type="component" value="Unassembled WGS sequence"/>
</dbReference>
<protein>
    <submittedName>
        <fullName evidence="6">YdjC family protein</fullName>
    </submittedName>
</protein>
<sequence>MAKIIVNADDFGYSEGVNHGIISAHKNGIVTSCTVMANMPGFEHGMELIKENPTLKCGVHMTLTCYKPLLKDHKTIVDQNGDFIRKPSEEVIKNIDLEEVYREFKAQIERVRERVEITHLDSHHHVHGREFLRPVIERLANEYKLPIRKSVDMMPIEGIDYAQCLGTFYMDNAKEEYFEEHLEDLRGSEVVDLMCHPAFVDAFLLGSSSYNVQRAKEHKVLTSEKVKKFLDDNGFELVNYSYFNK</sequence>
<dbReference type="Gene3D" id="3.20.20.370">
    <property type="entry name" value="Glycoside hydrolase/deacetylase"/>
    <property type="match status" value="1"/>
</dbReference>
<evidence type="ECO:0000256" key="1">
    <source>
        <dbReference type="ARBA" id="ARBA00001946"/>
    </source>
</evidence>
<comment type="cofactor">
    <cofactor evidence="1">
        <name>Mg(2+)</name>
        <dbReference type="ChEBI" id="CHEBI:18420"/>
    </cofactor>
</comment>
<evidence type="ECO:0000256" key="4">
    <source>
        <dbReference type="ARBA" id="ARBA00022842"/>
    </source>
</evidence>
<name>A0A174ITA9_9CLOT</name>
<dbReference type="SUPFAM" id="SSF88713">
    <property type="entry name" value="Glycoside hydrolase/deacetylase"/>
    <property type="match status" value="1"/>
</dbReference>
<dbReference type="InterPro" id="IPR022948">
    <property type="entry name" value="COD_ChbG_bac"/>
</dbReference>
<evidence type="ECO:0000313" key="6">
    <source>
        <dbReference type="EMBL" id="CUO90662.1"/>
    </source>
</evidence>